<dbReference type="Proteomes" id="UP000546464">
    <property type="component" value="Unassembled WGS sequence"/>
</dbReference>
<evidence type="ECO:0000256" key="1">
    <source>
        <dbReference type="SAM" id="MobiDB-lite"/>
    </source>
</evidence>
<comment type="caution">
    <text evidence="3">The sequence shown here is derived from an EMBL/GenBank/DDBJ whole genome shotgun (WGS) entry which is preliminary data.</text>
</comment>
<organism evidence="3 4">
    <name type="scientific">Ruficoccus amylovorans</name>
    <dbReference type="NCBI Taxonomy" id="1804625"/>
    <lineage>
        <taxon>Bacteria</taxon>
        <taxon>Pseudomonadati</taxon>
        <taxon>Verrucomicrobiota</taxon>
        <taxon>Opitutia</taxon>
        <taxon>Puniceicoccales</taxon>
        <taxon>Cerasicoccaceae</taxon>
        <taxon>Ruficoccus</taxon>
    </lineage>
</organism>
<feature type="compositionally biased region" description="Basic and acidic residues" evidence="1">
    <location>
        <begin position="81"/>
        <end position="91"/>
    </location>
</feature>
<dbReference type="EMBL" id="JACHVB010000014">
    <property type="protein sequence ID" value="MBC2593646.1"/>
    <property type="molecule type" value="Genomic_DNA"/>
</dbReference>
<dbReference type="PANTHER" id="PTHR23159">
    <property type="entry name" value="CENTROSOMAL PROTEIN 2"/>
    <property type="match status" value="1"/>
</dbReference>
<feature type="region of interest" description="Disordered" evidence="1">
    <location>
        <begin position="81"/>
        <end position="104"/>
    </location>
</feature>
<dbReference type="RefSeq" id="WP_185674649.1">
    <property type="nucleotide sequence ID" value="NZ_JACHVB010000014.1"/>
</dbReference>
<evidence type="ECO:0000313" key="4">
    <source>
        <dbReference type="Proteomes" id="UP000546464"/>
    </source>
</evidence>
<protein>
    <recommendedName>
        <fullName evidence="5">Chromosome partition protein Smc</fullName>
    </recommendedName>
</protein>
<dbReference type="SUPFAM" id="SSF57997">
    <property type="entry name" value="Tropomyosin"/>
    <property type="match status" value="1"/>
</dbReference>
<feature type="signal peptide" evidence="2">
    <location>
        <begin position="1"/>
        <end position="21"/>
    </location>
</feature>
<reference evidence="3 4" key="1">
    <citation type="submission" date="2020-07" db="EMBL/GenBank/DDBJ databases">
        <authorList>
            <person name="Feng X."/>
        </authorList>
    </citation>
    <scope>NUCLEOTIDE SEQUENCE [LARGE SCALE GENOMIC DNA]</scope>
    <source>
        <strain evidence="3 4">JCM31066</strain>
    </source>
</reference>
<name>A0A842HD80_9BACT</name>
<proteinExistence type="predicted"/>
<feature type="region of interest" description="Disordered" evidence="1">
    <location>
        <begin position="157"/>
        <end position="177"/>
    </location>
</feature>
<sequence>MNRSLLLVICDFLLLSMLALAKFDEPEEVQQEQVTEAVQHDTLADQDLIEVLRMSLESERDDRVELATDLEQTRKELDEREQTLKQKEDSLNKTQANLDETQRRAKELEEQRQKLAKEAARLEDERKLFAQQFDESQDRLKKAEADRVELAKNLGQLKEDSASSKEKLRHLQEQMQEKEAALAAAKAERERLAEQARQAEEAKQQLSTRLEVAQAQSRVLEESLQTARADVQVTRQEKEVVMQHADKLAEGVTVLAQSTDRIAESTDRLSEEVKKSNPLSLNTIYQSYLKNRVSVRFSTEENALIGTSKGEYTIGTNLIKVDDKAFAVIHLEDTPFKLGSAGRGLINVDGRIQIGAKAYRFKRLYFLSADPRLAAVPLPLTTAEENGVETFVLAEDPLRYPEAVLIDSGNGGYGEIPFKLDPQDQHYLSMQTDLFNRIFGDFSPGTGDAVFAKTGDWIGLMVNSDTAPAILSLAVNGSIDLGDQFNAEATQQALAARKAALARLPSSVR</sequence>
<keyword evidence="4" id="KW-1185">Reference proteome</keyword>
<feature type="chain" id="PRO_5032357249" description="Chromosome partition protein Smc" evidence="2">
    <location>
        <begin position="22"/>
        <end position="509"/>
    </location>
</feature>
<gene>
    <name evidence="3" type="ORF">H5P28_05160</name>
</gene>
<keyword evidence="2" id="KW-0732">Signal</keyword>
<evidence type="ECO:0000256" key="2">
    <source>
        <dbReference type="SAM" id="SignalP"/>
    </source>
</evidence>
<dbReference type="AlphaFoldDB" id="A0A842HD80"/>
<evidence type="ECO:0008006" key="5">
    <source>
        <dbReference type="Google" id="ProtNLM"/>
    </source>
</evidence>
<dbReference type="PANTHER" id="PTHR23159:SF31">
    <property type="entry name" value="CENTROSOME-ASSOCIATED PROTEIN CEP250 ISOFORM X1"/>
    <property type="match status" value="1"/>
</dbReference>
<accession>A0A842HD80</accession>
<evidence type="ECO:0000313" key="3">
    <source>
        <dbReference type="EMBL" id="MBC2593646.1"/>
    </source>
</evidence>